<dbReference type="AlphaFoldDB" id="X1F0U0"/>
<gene>
    <name evidence="2" type="ORF">S03H2_22634</name>
</gene>
<evidence type="ECO:0000313" key="2">
    <source>
        <dbReference type="EMBL" id="GAH38512.1"/>
    </source>
</evidence>
<organism evidence="2">
    <name type="scientific">marine sediment metagenome</name>
    <dbReference type="NCBI Taxonomy" id="412755"/>
    <lineage>
        <taxon>unclassified sequences</taxon>
        <taxon>metagenomes</taxon>
        <taxon>ecological metagenomes</taxon>
    </lineage>
</organism>
<dbReference type="EMBL" id="BARU01012219">
    <property type="protein sequence ID" value="GAH38512.1"/>
    <property type="molecule type" value="Genomic_DNA"/>
</dbReference>
<keyword evidence="1" id="KW-1133">Transmembrane helix</keyword>
<feature type="non-terminal residue" evidence="2">
    <location>
        <position position="61"/>
    </location>
</feature>
<protein>
    <submittedName>
        <fullName evidence="2">Uncharacterized protein</fullName>
    </submittedName>
</protein>
<keyword evidence="1" id="KW-0812">Transmembrane</keyword>
<name>X1F0U0_9ZZZZ</name>
<sequence length="61" mass="6523">MLLTFVSSKDGIIKVSNIPILGGGIYCIIYLDPIWIGIGIVALAALLIMVILLVSRRIVLG</sequence>
<feature type="transmembrane region" description="Helical" evidence="1">
    <location>
        <begin position="37"/>
        <end position="55"/>
    </location>
</feature>
<keyword evidence="1" id="KW-0472">Membrane</keyword>
<accession>X1F0U0</accession>
<proteinExistence type="predicted"/>
<reference evidence="2" key="1">
    <citation type="journal article" date="2014" name="Front. Microbiol.">
        <title>High frequency of phylogenetically diverse reductive dehalogenase-homologous genes in deep subseafloor sedimentary metagenomes.</title>
        <authorList>
            <person name="Kawai M."/>
            <person name="Futagami T."/>
            <person name="Toyoda A."/>
            <person name="Takaki Y."/>
            <person name="Nishi S."/>
            <person name="Hori S."/>
            <person name="Arai W."/>
            <person name="Tsubouchi T."/>
            <person name="Morono Y."/>
            <person name="Uchiyama I."/>
            <person name="Ito T."/>
            <person name="Fujiyama A."/>
            <person name="Inagaki F."/>
            <person name="Takami H."/>
        </authorList>
    </citation>
    <scope>NUCLEOTIDE SEQUENCE</scope>
    <source>
        <strain evidence="2">Expedition CK06-06</strain>
    </source>
</reference>
<evidence type="ECO:0000256" key="1">
    <source>
        <dbReference type="SAM" id="Phobius"/>
    </source>
</evidence>
<comment type="caution">
    <text evidence="2">The sequence shown here is derived from an EMBL/GenBank/DDBJ whole genome shotgun (WGS) entry which is preliminary data.</text>
</comment>